<comment type="caution">
    <text evidence="1">The sequence shown here is derived from an EMBL/GenBank/DDBJ whole genome shotgun (WGS) entry which is preliminary data.</text>
</comment>
<reference evidence="1" key="1">
    <citation type="journal article" date="2014" name="Front. Microbiol.">
        <title>High frequency of phylogenetically diverse reductive dehalogenase-homologous genes in deep subseafloor sedimentary metagenomes.</title>
        <authorList>
            <person name="Kawai M."/>
            <person name="Futagami T."/>
            <person name="Toyoda A."/>
            <person name="Takaki Y."/>
            <person name="Nishi S."/>
            <person name="Hori S."/>
            <person name="Arai W."/>
            <person name="Tsubouchi T."/>
            <person name="Morono Y."/>
            <person name="Uchiyama I."/>
            <person name="Ito T."/>
            <person name="Fujiyama A."/>
            <person name="Inagaki F."/>
            <person name="Takami H."/>
        </authorList>
    </citation>
    <scope>NUCLEOTIDE SEQUENCE</scope>
    <source>
        <strain evidence="1">Expedition CK06-06</strain>
    </source>
</reference>
<proteinExistence type="predicted"/>
<gene>
    <name evidence="1" type="ORF">S01H4_14975</name>
</gene>
<evidence type="ECO:0000313" key="1">
    <source>
        <dbReference type="EMBL" id="GAG65843.1"/>
    </source>
</evidence>
<protein>
    <recommendedName>
        <fullName evidence="2">Siphovirus Gp157 family protein</fullName>
    </recommendedName>
</protein>
<organism evidence="1">
    <name type="scientific">marine sediment metagenome</name>
    <dbReference type="NCBI Taxonomy" id="412755"/>
    <lineage>
        <taxon>unclassified sequences</taxon>
        <taxon>metagenomes</taxon>
        <taxon>ecological metagenomes</taxon>
    </lineage>
</organism>
<dbReference type="EMBL" id="BART01006564">
    <property type="protein sequence ID" value="GAG65843.1"/>
    <property type="molecule type" value="Genomic_DNA"/>
</dbReference>
<name>X0ZZF5_9ZZZZ</name>
<evidence type="ECO:0008006" key="2">
    <source>
        <dbReference type="Google" id="ProtNLM"/>
    </source>
</evidence>
<accession>X0ZZF5</accession>
<dbReference type="InterPro" id="IPR008840">
    <property type="entry name" value="Sipho_Gp157"/>
</dbReference>
<dbReference type="AlphaFoldDB" id="X0ZZF5"/>
<dbReference type="Pfam" id="PF05565">
    <property type="entry name" value="Sipho_Gp157"/>
    <property type="match status" value="1"/>
</dbReference>
<sequence>MKMTKLYELTGQYLALAELADDPNMPGDVLADTLEGIEGAIEVKAEALLQVVAGLEGDTGAIDHEIKRLQARKAVINNRAKSLKDYLKTNMEQGNINKISCPLFQITLSKPRPMVAVVDSDAIPDEYIKTTVVKAPMKKEILAALKAGEDVPGCLLGESARGLLVK</sequence>